<dbReference type="PANTHER" id="PTHR43181">
    <property type="entry name" value="2-C-METHYL-D-ERYTHRITOL 2,4-CYCLODIPHOSPHATE SYNTHASE, CHLOROPLASTIC"/>
    <property type="match status" value="1"/>
</dbReference>
<dbReference type="PROSITE" id="PS01350">
    <property type="entry name" value="ISPF"/>
    <property type="match status" value="1"/>
</dbReference>
<evidence type="ECO:0000256" key="8">
    <source>
        <dbReference type="RuleBase" id="RU004395"/>
    </source>
</evidence>
<keyword evidence="6 8" id="KW-0414">Isoprene biosynthesis</keyword>
<evidence type="ECO:0000256" key="5">
    <source>
        <dbReference type="ARBA" id="ARBA00022723"/>
    </source>
</evidence>
<protein>
    <recommendedName>
        <fullName evidence="4 8">2-C-methyl-D-erythritol 2,4-cyclodiphosphate synthase</fullName>
        <ecNumber evidence="4 8">4.6.1.12</ecNumber>
    </recommendedName>
</protein>
<comment type="cofactor">
    <cofactor evidence="2">
        <name>a divalent metal cation</name>
        <dbReference type="ChEBI" id="CHEBI:60240"/>
    </cofactor>
</comment>
<dbReference type="InterPro" id="IPR020555">
    <property type="entry name" value="MECDP_synthase_CS"/>
</dbReference>
<comment type="pathway">
    <text evidence="3">Isoprenoid biosynthesis; isopentenyl diphosphate biosynthesis via DXP pathway; isopentenyl diphosphate from 1-deoxy-D-xylulose 5-phosphate: step 4/6.</text>
</comment>
<dbReference type="GO" id="GO:0016114">
    <property type="term" value="P:terpenoid biosynthetic process"/>
    <property type="evidence" value="ECO:0007669"/>
    <property type="project" value="InterPro"/>
</dbReference>
<sequence>MIRIGHGFDVHKFGGDGPITIAGIKIPYEQGLLAHSDGDVALHALCDALLGALALGDIGRHFPDTDAQYAGVDSRELLKKVFCLVQDRGYKIGNIDISIIAEAPKMSPFIDRMRAEIAGLVDVHIDKINVKATTTEKLGYIGRKEGIATHAVTLLLKQSVEI</sequence>
<comment type="catalytic activity">
    <reaction evidence="1 8">
        <text>4-CDP-2-C-methyl-D-erythritol 2-phosphate = 2-C-methyl-D-erythritol 2,4-cyclic diphosphate + CMP</text>
        <dbReference type="Rhea" id="RHEA:23864"/>
        <dbReference type="ChEBI" id="CHEBI:57919"/>
        <dbReference type="ChEBI" id="CHEBI:58483"/>
        <dbReference type="ChEBI" id="CHEBI:60377"/>
        <dbReference type="EC" id="4.6.1.12"/>
    </reaction>
</comment>
<name>A0A6A7GDH1_9CRUS</name>
<dbReference type="GO" id="GO:0019288">
    <property type="term" value="P:isopentenyl diphosphate biosynthetic process, methylerythritol 4-phosphate pathway"/>
    <property type="evidence" value="ECO:0007669"/>
    <property type="project" value="UniProtKB-UniPathway"/>
</dbReference>
<dbReference type="GO" id="GO:0046872">
    <property type="term" value="F:metal ion binding"/>
    <property type="evidence" value="ECO:0007669"/>
    <property type="project" value="UniProtKB-KW"/>
</dbReference>
<evidence type="ECO:0000256" key="6">
    <source>
        <dbReference type="ARBA" id="ARBA00023229"/>
    </source>
</evidence>
<accession>A0A6A7GDH1</accession>
<evidence type="ECO:0000256" key="4">
    <source>
        <dbReference type="ARBA" id="ARBA00012579"/>
    </source>
</evidence>
<keyword evidence="5" id="KW-0479">Metal-binding</keyword>
<reference evidence="10" key="1">
    <citation type="submission" date="2017-11" db="EMBL/GenBank/DDBJ databases">
        <title>The sensing device of the deep-sea amphipod.</title>
        <authorList>
            <person name="Kobayashi H."/>
            <person name="Nagahama T."/>
            <person name="Arai W."/>
            <person name="Sasagawa Y."/>
            <person name="Umeda M."/>
            <person name="Hayashi T."/>
            <person name="Nikaido I."/>
            <person name="Watanabe H."/>
            <person name="Oguri K."/>
            <person name="Kitazato H."/>
            <person name="Fujioka K."/>
            <person name="Kido Y."/>
            <person name="Takami H."/>
        </authorList>
    </citation>
    <scope>NUCLEOTIDE SEQUENCE</scope>
    <source>
        <tissue evidence="10">Whole body</tissue>
    </source>
</reference>
<organism evidence="10">
    <name type="scientific">Hirondellea gigas</name>
    <dbReference type="NCBI Taxonomy" id="1518452"/>
    <lineage>
        <taxon>Eukaryota</taxon>
        <taxon>Metazoa</taxon>
        <taxon>Ecdysozoa</taxon>
        <taxon>Arthropoda</taxon>
        <taxon>Crustacea</taxon>
        <taxon>Multicrustacea</taxon>
        <taxon>Malacostraca</taxon>
        <taxon>Eumalacostraca</taxon>
        <taxon>Peracarida</taxon>
        <taxon>Amphipoda</taxon>
        <taxon>Amphilochidea</taxon>
        <taxon>Lysianassida</taxon>
        <taxon>Lysianassidira</taxon>
        <taxon>Lysianassoidea</taxon>
        <taxon>Lysianassidae</taxon>
        <taxon>Hirondellea</taxon>
    </lineage>
</organism>
<dbReference type="HAMAP" id="MF_00107">
    <property type="entry name" value="IspF"/>
    <property type="match status" value="1"/>
</dbReference>
<dbReference type="InterPro" id="IPR003526">
    <property type="entry name" value="MECDP_synthase"/>
</dbReference>
<dbReference type="AlphaFoldDB" id="A0A6A7GDH1"/>
<dbReference type="EMBL" id="IACT01009591">
    <property type="protein sequence ID" value="LAC28699.1"/>
    <property type="molecule type" value="mRNA"/>
</dbReference>
<proteinExistence type="evidence at transcript level"/>
<feature type="domain" description="2-C-methyl-D-erythritol 2,4-cyclodiphosphate synthase" evidence="9">
    <location>
        <begin position="2"/>
        <end position="155"/>
    </location>
</feature>
<evidence type="ECO:0000256" key="2">
    <source>
        <dbReference type="ARBA" id="ARBA00001968"/>
    </source>
</evidence>
<dbReference type="Gene3D" id="3.30.1330.50">
    <property type="entry name" value="2-C-methyl-D-erythritol 2,4-cyclodiphosphate synthase"/>
    <property type="match status" value="1"/>
</dbReference>
<dbReference type="SUPFAM" id="SSF69765">
    <property type="entry name" value="IpsF-like"/>
    <property type="match status" value="1"/>
</dbReference>
<dbReference type="FunFam" id="3.30.1330.50:FF:000001">
    <property type="entry name" value="2-C-methyl-D-erythritol 2,4-cyclodiphosphate synthase"/>
    <property type="match status" value="1"/>
</dbReference>
<dbReference type="GO" id="GO:0008685">
    <property type="term" value="F:2-C-methyl-D-erythritol 2,4-cyclodiphosphate synthase activity"/>
    <property type="evidence" value="ECO:0007669"/>
    <property type="project" value="UniProtKB-EC"/>
</dbReference>
<dbReference type="PANTHER" id="PTHR43181:SF1">
    <property type="entry name" value="2-C-METHYL-D-ERYTHRITOL 2,4-CYCLODIPHOSPHATE SYNTHASE, CHLOROPLASTIC"/>
    <property type="match status" value="1"/>
</dbReference>
<dbReference type="NCBIfam" id="TIGR00151">
    <property type="entry name" value="ispF"/>
    <property type="match status" value="1"/>
</dbReference>
<evidence type="ECO:0000256" key="7">
    <source>
        <dbReference type="ARBA" id="ARBA00023239"/>
    </source>
</evidence>
<dbReference type="CDD" id="cd00554">
    <property type="entry name" value="MECDP_synthase"/>
    <property type="match status" value="1"/>
</dbReference>
<evidence type="ECO:0000259" key="9">
    <source>
        <dbReference type="Pfam" id="PF02542"/>
    </source>
</evidence>
<evidence type="ECO:0000313" key="10">
    <source>
        <dbReference type="EMBL" id="LAC28699.1"/>
    </source>
</evidence>
<keyword evidence="7 8" id="KW-0456">Lyase</keyword>
<evidence type="ECO:0000256" key="1">
    <source>
        <dbReference type="ARBA" id="ARBA00000200"/>
    </source>
</evidence>
<comment type="similarity">
    <text evidence="8">Belongs to the IspF family.</text>
</comment>
<evidence type="ECO:0000256" key="3">
    <source>
        <dbReference type="ARBA" id="ARBA00004709"/>
    </source>
</evidence>
<dbReference type="InterPro" id="IPR036571">
    <property type="entry name" value="MECDP_synthase_sf"/>
</dbReference>
<dbReference type="Pfam" id="PF02542">
    <property type="entry name" value="YgbB"/>
    <property type="match status" value="1"/>
</dbReference>
<dbReference type="EC" id="4.6.1.12" evidence="4 8"/>
<dbReference type="UniPathway" id="UPA00056">
    <property type="reaction ID" value="UER00095"/>
</dbReference>